<evidence type="ECO:0000256" key="9">
    <source>
        <dbReference type="ARBA" id="ARBA00022955"/>
    </source>
</evidence>
<keyword evidence="14 22" id="KW-0472">Membrane</keyword>
<evidence type="ECO:0000256" key="16">
    <source>
        <dbReference type="ARBA" id="ARBA00023221"/>
    </source>
</evidence>
<accession>A0A8H3IHI7</accession>
<feature type="transmembrane region" description="Helical" evidence="22">
    <location>
        <begin position="16"/>
        <end position="38"/>
    </location>
</feature>
<keyword evidence="15 22" id="KW-1207">Sterol metabolism</keyword>
<evidence type="ECO:0000256" key="7">
    <source>
        <dbReference type="ARBA" id="ARBA00022778"/>
    </source>
</evidence>
<keyword evidence="16 22" id="KW-0753">Steroid metabolism</keyword>
<comment type="pathway">
    <text evidence="2">Steroid biosynthesis; cholesterol biosynthesis.</text>
</comment>
<dbReference type="EC" id="1.3.1.21" evidence="17"/>
<keyword evidence="6 22" id="KW-0812">Transmembrane</keyword>
<comment type="caution">
    <text evidence="23">The sequence shown here is derived from an EMBL/GenBank/DDBJ whole genome shotgun (WGS) entry which is preliminary data.</text>
</comment>
<evidence type="ECO:0000256" key="6">
    <source>
        <dbReference type="ARBA" id="ARBA00022692"/>
    </source>
</evidence>
<dbReference type="EMBL" id="CAJPDS010000023">
    <property type="protein sequence ID" value="CAF9918953.1"/>
    <property type="molecule type" value="Genomic_DNA"/>
</dbReference>
<feature type="transmembrane region" description="Helical" evidence="22">
    <location>
        <begin position="75"/>
        <end position="92"/>
    </location>
</feature>
<comment type="catalytic activity">
    <reaction evidence="21">
        <text>7-dehydrodesmosterol + NADPH + H(+) = desmosterol + NADP(+)</text>
        <dbReference type="Rhea" id="RHEA:46740"/>
        <dbReference type="ChEBI" id="CHEBI:15378"/>
        <dbReference type="ChEBI" id="CHEBI:17737"/>
        <dbReference type="ChEBI" id="CHEBI:27910"/>
        <dbReference type="ChEBI" id="CHEBI:57783"/>
        <dbReference type="ChEBI" id="CHEBI:58349"/>
    </reaction>
    <physiologicalReaction direction="left-to-right" evidence="21">
        <dbReference type="Rhea" id="RHEA:46741"/>
    </physiologicalReaction>
</comment>
<dbReference type="Gene3D" id="1.20.120.1630">
    <property type="match status" value="1"/>
</dbReference>
<evidence type="ECO:0000256" key="21">
    <source>
        <dbReference type="ARBA" id="ARBA00047826"/>
    </source>
</evidence>
<dbReference type="AlphaFoldDB" id="A0A8H3IHI7"/>
<evidence type="ECO:0000256" key="4">
    <source>
        <dbReference type="ARBA" id="ARBA00022516"/>
    </source>
</evidence>
<dbReference type="FunFam" id="1.20.120.1630:FF:000004">
    <property type="entry name" value="7-dehydrocholesterol reductase"/>
    <property type="match status" value="1"/>
</dbReference>
<evidence type="ECO:0000256" key="18">
    <source>
        <dbReference type="ARBA" id="ARBA00039984"/>
    </source>
</evidence>
<evidence type="ECO:0000256" key="22">
    <source>
        <dbReference type="RuleBase" id="RU369120"/>
    </source>
</evidence>
<reference evidence="23" key="1">
    <citation type="submission" date="2021-03" db="EMBL/GenBank/DDBJ databases">
        <authorList>
            <person name="Tagirdzhanova G."/>
        </authorList>
    </citation>
    <scope>NUCLEOTIDE SEQUENCE</scope>
</reference>
<keyword evidence="4 22" id="KW-0444">Lipid biosynthesis</keyword>
<feature type="transmembrane region" description="Helical" evidence="22">
    <location>
        <begin position="298"/>
        <end position="317"/>
    </location>
</feature>
<evidence type="ECO:0000256" key="12">
    <source>
        <dbReference type="ARBA" id="ARBA00023011"/>
    </source>
</evidence>
<protein>
    <recommendedName>
        <fullName evidence="18">7-dehydrocholesterol reductase</fullName>
        <ecNumber evidence="17">1.3.1.21</ecNumber>
    </recommendedName>
    <alternativeName>
        <fullName evidence="19">Sterol Delta(7)-reductase</fullName>
    </alternativeName>
</protein>
<evidence type="ECO:0000256" key="8">
    <source>
        <dbReference type="ARBA" id="ARBA00022857"/>
    </source>
</evidence>
<evidence type="ECO:0000256" key="19">
    <source>
        <dbReference type="ARBA" id="ARBA00042688"/>
    </source>
</evidence>
<comment type="catalytic activity">
    <reaction evidence="20">
        <text>cholesterol + NADP(+) = 7-dehydrocholesterol + NADPH + H(+)</text>
        <dbReference type="Rhea" id="RHEA:23984"/>
        <dbReference type="ChEBI" id="CHEBI:15378"/>
        <dbReference type="ChEBI" id="CHEBI:16113"/>
        <dbReference type="ChEBI" id="CHEBI:17759"/>
        <dbReference type="ChEBI" id="CHEBI:57783"/>
        <dbReference type="ChEBI" id="CHEBI:58349"/>
        <dbReference type="EC" id="1.3.1.21"/>
    </reaction>
    <physiologicalReaction direction="right-to-left" evidence="20">
        <dbReference type="Rhea" id="RHEA:23986"/>
    </physiologicalReaction>
</comment>
<keyword evidence="24" id="KW-1185">Reference proteome</keyword>
<evidence type="ECO:0000256" key="15">
    <source>
        <dbReference type="ARBA" id="ARBA00023166"/>
    </source>
</evidence>
<keyword evidence="7" id="KW-0152">Cholesterol biosynthesis</keyword>
<keyword evidence="10 22" id="KW-1133">Transmembrane helix</keyword>
<evidence type="ECO:0000256" key="1">
    <source>
        <dbReference type="ARBA" id="ARBA00004141"/>
    </source>
</evidence>
<evidence type="ECO:0000256" key="20">
    <source>
        <dbReference type="ARBA" id="ARBA00047795"/>
    </source>
</evidence>
<keyword evidence="13 22" id="KW-0443">Lipid metabolism</keyword>
<dbReference type="GO" id="GO:0006695">
    <property type="term" value="P:cholesterol biosynthetic process"/>
    <property type="evidence" value="ECO:0007669"/>
    <property type="project" value="UniProtKB-KW"/>
</dbReference>
<evidence type="ECO:0000256" key="5">
    <source>
        <dbReference type="ARBA" id="ARBA00022548"/>
    </source>
</evidence>
<dbReference type="GO" id="GO:0047598">
    <property type="term" value="F:7-dehydrocholesterol reductase activity"/>
    <property type="evidence" value="ECO:0007669"/>
    <property type="project" value="UniProtKB-EC"/>
</dbReference>
<dbReference type="InterPro" id="IPR001171">
    <property type="entry name" value="ERG24_DHCR-like"/>
</dbReference>
<dbReference type="Proteomes" id="UP000664521">
    <property type="component" value="Unassembled WGS sequence"/>
</dbReference>
<evidence type="ECO:0000256" key="10">
    <source>
        <dbReference type="ARBA" id="ARBA00022989"/>
    </source>
</evidence>
<dbReference type="OrthoDB" id="5326588at2759"/>
<feature type="transmembrane region" description="Helical" evidence="22">
    <location>
        <begin position="231"/>
        <end position="248"/>
    </location>
</feature>
<evidence type="ECO:0000313" key="23">
    <source>
        <dbReference type="EMBL" id="CAF9918953.1"/>
    </source>
</evidence>
<evidence type="ECO:0000256" key="11">
    <source>
        <dbReference type="ARBA" id="ARBA00023002"/>
    </source>
</evidence>
<organism evidence="23 24">
    <name type="scientific">Heterodermia speciosa</name>
    <dbReference type="NCBI Taxonomy" id="116794"/>
    <lineage>
        <taxon>Eukaryota</taxon>
        <taxon>Fungi</taxon>
        <taxon>Dikarya</taxon>
        <taxon>Ascomycota</taxon>
        <taxon>Pezizomycotina</taxon>
        <taxon>Lecanoromycetes</taxon>
        <taxon>OSLEUM clade</taxon>
        <taxon>Lecanoromycetidae</taxon>
        <taxon>Caliciales</taxon>
        <taxon>Physciaceae</taxon>
        <taxon>Heterodermia</taxon>
    </lineage>
</organism>
<keyword evidence="9 22" id="KW-0752">Steroid biosynthesis</keyword>
<sequence length="441" mass="50312">MEEIEEFWGRKIRASWWAATASLFLIVASPLWLFWNWIGLEYFGGSYLSEIAGLRRDGILAFSFQYLPRASTKASQGYIAWLCFQATLYYFLPGPISTGQLTPAGHLLKYKTNGLSAWTMTHCLAFGAAYLGYLDLTIIADNWEGLLVASNVYGFVLPALCLVKGYVAPSYVGDCKYSGSLVADYFIGVELNPRLGELFDLKLFHNGRPGIIAWTLIDASYAAIQFRDHGYISNSMWIVLILHYTYVLDFFVNEDWYLRTIDMCHDHFGYYLGLGCMAAVPNIYTIQCQYLARYPVNLSHTQAAAILVLGMGGYAIFRSANHQKDIIRSSNGQCDIWGRQAQYMRCTYKTEDGRKHESLLLCSGWWGFSRHANYLGDLMQAFALGLACSSTQFLPWAYTFFLSAIMINRLPRDEARCRRKYGKDWRTYCAKVRWRLLPGVY</sequence>
<comment type="subcellular location">
    <subcellularLocation>
        <location evidence="1">Membrane</location>
        <topology evidence="1">Multi-pass membrane protein</topology>
    </subcellularLocation>
</comment>
<evidence type="ECO:0000256" key="17">
    <source>
        <dbReference type="ARBA" id="ARBA00038851"/>
    </source>
</evidence>
<dbReference type="GO" id="GO:0005789">
    <property type="term" value="C:endoplasmic reticulum membrane"/>
    <property type="evidence" value="ECO:0007669"/>
    <property type="project" value="TreeGrafter"/>
</dbReference>
<dbReference type="PANTHER" id="PTHR21257:SF38">
    <property type="entry name" value="7-DEHYDROCHOLESTEROL REDUCTASE"/>
    <property type="match status" value="1"/>
</dbReference>
<feature type="transmembrane region" description="Helical" evidence="22">
    <location>
        <begin position="268"/>
        <end position="286"/>
    </location>
</feature>
<gene>
    <name evidence="23" type="ORF">HETSPECPRED_003894</name>
</gene>
<comment type="similarity">
    <text evidence="3 22">Belongs to the ERG4/ERG24 family.</text>
</comment>
<keyword evidence="11 22" id="KW-0560">Oxidoreductase</keyword>
<dbReference type="Pfam" id="PF01222">
    <property type="entry name" value="ERG4_ERG24"/>
    <property type="match status" value="1"/>
</dbReference>
<evidence type="ECO:0000256" key="2">
    <source>
        <dbReference type="ARBA" id="ARBA00004770"/>
    </source>
</evidence>
<dbReference type="GO" id="GO:0016132">
    <property type="term" value="P:brassinosteroid biosynthetic process"/>
    <property type="evidence" value="ECO:0007669"/>
    <property type="project" value="TreeGrafter"/>
</dbReference>
<feature type="transmembrane region" description="Helical" evidence="22">
    <location>
        <begin position="145"/>
        <end position="167"/>
    </location>
</feature>
<evidence type="ECO:0000256" key="3">
    <source>
        <dbReference type="ARBA" id="ARBA00005402"/>
    </source>
</evidence>
<dbReference type="PANTHER" id="PTHR21257">
    <property type="entry name" value="DELTA(14)-STEROL REDUCTASE"/>
    <property type="match status" value="1"/>
</dbReference>
<proteinExistence type="inferred from homology"/>
<keyword evidence="12 22" id="KW-0756">Sterol biosynthesis</keyword>
<evidence type="ECO:0000256" key="14">
    <source>
        <dbReference type="ARBA" id="ARBA00023136"/>
    </source>
</evidence>
<keyword evidence="8" id="KW-0521">NADP</keyword>
<evidence type="ECO:0000313" key="24">
    <source>
        <dbReference type="Proteomes" id="UP000664521"/>
    </source>
</evidence>
<name>A0A8H3IHI7_9LECA</name>
<keyword evidence="5" id="KW-0153">Cholesterol metabolism</keyword>
<feature type="transmembrane region" description="Helical" evidence="22">
    <location>
        <begin position="113"/>
        <end position="133"/>
    </location>
</feature>
<evidence type="ECO:0000256" key="13">
    <source>
        <dbReference type="ARBA" id="ARBA00023098"/>
    </source>
</evidence>